<organism evidence="6 7">
    <name type="scientific">Pendulispora brunnea</name>
    <dbReference type="NCBI Taxonomy" id="2905690"/>
    <lineage>
        <taxon>Bacteria</taxon>
        <taxon>Pseudomonadati</taxon>
        <taxon>Myxococcota</taxon>
        <taxon>Myxococcia</taxon>
        <taxon>Myxococcales</taxon>
        <taxon>Sorangiineae</taxon>
        <taxon>Pendulisporaceae</taxon>
        <taxon>Pendulispora</taxon>
    </lineage>
</organism>
<dbReference type="PANTHER" id="PTHR12872">
    <property type="entry name" value="ALPHA-N-ACETYLGLUCOSAMINIDASE"/>
    <property type="match status" value="1"/>
</dbReference>
<evidence type="ECO:0000313" key="6">
    <source>
        <dbReference type="EMBL" id="WXA97891.1"/>
    </source>
</evidence>
<feature type="signal peptide" evidence="2">
    <location>
        <begin position="1"/>
        <end position="22"/>
    </location>
</feature>
<feature type="domain" description="Alpha-N-acetylglucosaminidase tim-barrel" evidence="3">
    <location>
        <begin position="144"/>
        <end position="463"/>
    </location>
</feature>
<reference evidence="6 7" key="1">
    <citation type="submission" date="2021-12" db="EMBL/GenBank/DDBJ databases">
        <title>Discovery of the Pendulisporaceae a myxobacterial family with distinct sporulation behavior and unique specialized metabolism.</title>
        <authorList>
            <person name="Garcia R."/>
            <person name="Popoff A."/>
            <person name="Bader C.D."/>
            <person name="Loehr J."/>
            <person name="Walesch S."/>
            <person name="Walt C."/>
            <person name="Boldt J."/>
            <person name="Bunk B."/>
            <person name="Haeckl F.J.F.P.J."/>
            <person name="Gunesch A.P."/>
            <person name="Birkelbach J."/>
            <person name="Nuebel U."/>
            <person name="Pietschmann T."/>
            <person name="Bach T."/>
            <person name="Mueller R."/>
        </authorList>
    </citation>
    <scope>NUCLEOTIDE SEQUENCE [LARGE SCALE GENOMIC DNA]</scope>
    <source>
        <strain evidence="6 7">MSr12523</strain>
    </source>
</reference>
<dbReference type="InterPro" id="IPR024240">
    <property type="entry name" value="NAGLU_N"/>
</dbReference>
<keyword evidence="1" id="KW-0378">Hydrolase</keyword>
<dbReference type="InterPro" id="IPR007781">
    <property type="entry name" value="NAGLU"/>
</dbReference>
<dbReference type="Gene3D" id="1.20.120.670">
    <property type="entry name" value="N-acetyl-b-d-glucoasminidase"/>
    <property type="match status" value="1"/>
</dbReference>
<feature type="domain" description="Alpha-N-acetylglucosaminidase C-terminal" evidence="5">
    <location>
        <begin position="472"/>
        <end position="735"/>
    </location>
</feature>
<sequence>MRPLRLFALPLLLGLLDCGSPALPTDGSATDSHEEASELAITGDAFDVRPARRALRRLVSEHAHQVHLRALPRDGAGDHVRVSGRAGHIVIEGTSPAVLLTGFHAYLTEVVGAHVSWVGERLDLPRVLPAPPSEIVRKANVAHRFALNDTHDGYTDPYADWSRWEHTLDVLALHGVNEVIVYPGAAALYYATFLQFGYSDEELRNWIPLPAHRPWWLLQNMCCFAGPISRQLIVRDGELGRKIAHRLRELGMAPVLPGYFGTVPPSFVDKNPGARVIPQGNWIGFPRPDWLDPRNAHFDKVAEAFYRTQRALFGDSDMFKMDLLHEGGNPGDVPVPEAARLVEVALRKAHPNAIWSILGWQKNPKVELIDALDKSKLLIVDGLSDRYAGLDRETTWHGAPYAFGSIPNFGGHTTLGANLATWNQRYWQWKAKPHHALVGTAYMPEAGDNNPLAFDFFTELAWQEGPVDTAAWFARWAHLRYGGADPHAVAAWEALRTSAFAMSGEDRWSEPHDGLFAARPDLRVRSADRYSPKELRYDPAAVETALKEMLLVAPEWRDTDTYAHDLVDIARQALSNRSRTLLPKIDAAYRAKDAVAFAKLTAAWLRAMDRLEAVTRTDRRFLLGPLVAHATDAALGDAEREQLEYDLRSLYTVWGTRTASEAGLHDYANRELSGLIAGLYQPRWRRYFEELSSALAENRAPRAIDWYAMEESWARTHQDLPTTPSGSPFEAAQAALEALMQE</sequence>
<accession>A0ABZ2KGU2</accession>
<dbReference type="PANTHER" id="PTHR12872:SF1">
    <property type="entry name" value="ALPHA-N-ACETYLGLUCOSAMINIDASE"/>
    <property type="match status" value="1"/>
</dbReference>
<gene>
    <name evidence="6" type="ORF">LZC95_13740</name>
</gene>
<dbReference type="RefSeq" id="WP_394848510.1">
    <property type="nucleotide sequence ID" value="NZ_CP089982.1"/>
</dbReference>
<dbReference type="InterPro" id="IPR029018">
    <property type="entry name" value="Hex-like_dom2"/>
</dbReference>
<dbReference type="Pfam" id="PF05089">
    <property type="entry name" value="NAGLU"/>
    <property type="match status" value="1"/>
</dbReference>
<name>A0ABZ2KGU2_9BACT</name>
<evidence type="ECO:0000259" key="3">
    <source>
        <dbReference type="Pfam" id="PF05089"/>
    </source>
</evidence>
<dbReference type="Gene3D" id="3.30.379.10">
    <property type="entry name" value="Chitobiase/beta-hexosaminidase domain 2-like"/>
    <property type="match status" value="1"/>
</dbReference>
<dbReference type="Proteomes" id="UP001379533">
    <property type="component" value="Chromosome"/>
</dbReference>
<dbReference type="Pfam" id="PF12971">
    <property type="entry name" value="NAGLU_N"/>
    <property type="match status" value="1"/>
</dbReference>
<evidence type="ECO:0000313" key="7">
    <source>
        <dbReference type="Proteomes" id="UP001379533"/>
    </source>
</evidence>
<dbReference type="Pfam" id="PF12972">
    <property type="entry name" value="NAGLU_C"/>
    <property type="match status" value="1"/>
</dbReference>
<dbReference type="InterPro" id="IPR024733">
    <property type="entry name" value="NAGLU_tim-barrel"/>
</dbReference>
<keyword evidence="2" id="KW-0732">Signal</keyword>
<feature type="chain" id="PRO_5046960684" evidence="2">
    <location>
        <begin position="23"/>
        <end position="742"/>
    </location>
</feature>
<dbReference type="EMBL" id="CP089982">
    <property type="protein sequence ID" value="WXA97891.1"/>
    <property type="molecule type" value="Genomic_DNA"/>
</dbReference>
<keyword evidence="7" id="KW-1185">Reference proteome</keyword>
<proteinExistence type="predicted"/>
<evidence type="ECO:0000259" key="5">
    <source>
        <dbReference type="Pfam" id="PF12972"/>
    </source>
</evidence>
<dbReference type="InterPro" id="IPR024732">
    <property type="entry name" value="NAGLU_C"/>
</dbReference>
<evidence type="ECO:0000259" key="4">
    <source>
        <dbReference type="Pfam" id="PF12971"/>
    </source>
</evidence>
<protein>
    <submittedName>
        <fullName evidence="6">Alpha-N-acetylglucosaminidase</fullName>
    </submittedName>
</protein>
<evidence type="ECO:0000256" key="1">
    <source>
        <dbReference type="ARBA" id="ARBA00022801"/>
    </source>
</evidence>
<dbReference type="Gene3D" id="3.20.20.80">
    <property type="entry name" value="Glycosidases"/>
    <property type="match status" value="1"/>
</dbReference>
<feature type="domain" description="Alpha-N-acetylglucosaminidase N-terminal" evidence="4">
    <location>
        <begin position="50"/>
        <end position="130"/>
    </location>
</feature>
<evidence type="ECO:0000256" key="2">
    <source>
        <dbReference type="SAM" id="SignalP"/>
    </source>
</evidence>